<dbReference type="PROSITE" id="PS50112">
    <property type="entry name" value="PAS"/>
    <property type="match status" value="1"/>
</dbReference>
<evidence type="ECO:0000313" key="11">
    <source>
        <dbReference type="EMBL" id="RUO25742.1"/>
    </source>
</evidence>
<gene>
    <name evidence="11" type="ORF">CWE09_03150</name>
</gene>
<dbReference type="PROSITE" id="PS50109">
    <property type="entry name" value="HIS_KIN"/>
    <property type="match status" value="1"/>
</dbReference>
<dbReference type="CDD" id="cd00082">
    <property type="entry name" value="HisKA"/>
    <property type="match status" value="1"/>
</dbReference>
<dbReference type="InterPro" id="IPR003594">
    <property type="entry name" value="HATPase_dom"/>
</dbReference>
<dbReference type="Pfam" id="PF08447">
    <property type="entry name" value="PAS_3"/>
    <property type="match status" value="2"/>
</dbReference>
<evidence type="ECO:0000259" key="7">
    <source>
        <dbReference type="PROSITE" id="PS50109"/>
    </source>
</evidence>
<dbReference type="PROSITE" id="PS50113">
    <property type="entry name" value="PAC"/>
    <property type="match status" value="1"/>
</dbReference>
<dbReference type="InterPro" id="IPR001610">
    <property type="entry name" value="PAC"/>
</dbReference>
<evidence type="ECO:0000256" key="1">
    <source>
        <dbReference type="ARBA" id="ARBA00000085"/>
    </source>
</evidence>
<dbReference type="Gene3D" id="3.40.50.2300">
    <property type="match status" value="1"/>
</dbReference>
<name>A0A432W6S9_9GAMM</name>
<dbReference type="SUPFAM" id="SSF55785">
    <property type="entry name" value="PYP-like sensor domain (PAS domain)"/>
    <property type="match status" value="2"/>
</dbReference>
<keyword evidence="4" id="KW-0808">Transferase</keyword>
<feature type="domain" description="PAS" evidence="9">
    <location>
        <begin position="32"/>
        <end position="80"/>
    </location>
</feature>
<sequence length="639" mass="72504">MRDFIAPDLAALFAASDHISLFVWEHSPGWPVLHCTDNVESLLGYNKKDFYQRNVRFIDTLHPEDLERVSQEANDAIEQPACKSFTHQDYRMIRADGAEIWISDTTVIERDKKGKVRYLMGYLLDITDRKHLELALLAERTHLSMVLEGARLGSWDWNPVNNSLLCNTRWLAMYGYENNSSYQSMQFWRSLLHPEDLEGWERALKAHIEGHTPFYEHVYRMRHREGHWLHILDRGKIVEWDGRHRAVRFSGTHTDISEQKKAEIQARRTARSRTVFVANMSHEIRTPLHGILGLASVLEGTELNQYQRDLLKTMQESGDYLLNTLNDAIDISRAEEGKLTIAAQPTQVADIVRHLRALYAAQANRQGLEYEVKAAPQMPLWLSLDKSRFLQIATNLINNAFKFTQLGFIQVNLNWISQPENQLQLEVRDSGSGIADTKRVWQVFEQEENTARGISEGSGLGLSIVQSLVELMDGSIDLESSPGRGSCFRVSIPAIVCEPPPVSSALAGEQDILRILVIDDSDVNQLLVGEMLSILEHVYVCASSAEVGLELLQQQTFDVVFMDIHLPDMSGIEATRKIREKALQQPYVIGLTANAVATIRKQSLNAGMNAYLTKPFTLEHIKNLLSEVPPLTLSKSDWQ</sequence>
<dbReference type="Pfam" id="PF02518">
    <property type="entry name" value="HATPase_c"/>
    <property type="match status" value="1"/>
</dbReference>
<dbReference type="Gene3D" id="3.30.565.10">
    <property type="entry name" value="Histidine kinase-like ATPase, C-terminal domain"/>
    <property type="match status" value="1"/>
</dbReference>
<dbReference type="InterPro" id="IPR000014">
    <property type="entry name" value="PAS"/>
</dbReference>
<dbReference type="SUPFAM" id="SSF55874">
    <property type="entry name" value="ATPase domain of HSP90 chaperone/DNA topoisomerase II/histidine kinase"/>
    <property type="match status" value="1"/>
</dbReference>
<dbReference type="SMART" id="SM00387">
    <property type="entry name" value="HATPase_c"/>
    <property type="match status" value="1"/>
</dbReference>
<dbReference type="Proteomes" id="UP000288293">
    <property type="component" value="Unassembled WGS sequence"/>
</dbReference>
<dbReference type="GO" id="GO:0000155">
    <property type="term" value="F:phosphorelay sensor kinase activity"/>
    <property type="evidence" value="ECO:0007669"/>
    <property type="project" value="InterPro"/>
</dbReference>
<dbReference type="PROSITE" id="PS50110">
    <property type="entry name" value="RESPONSE_REGULATORY"/>
    <property type="match status" value="1"/>
</dbReference>
<comment type="catalytic activity">
    <reaction evidence="1">
        <text>ATP + protein L-histidine = ADP + protein N-phospho-L-histidine.</text>
        <dbReference type="EC" id="2.7.13.3"/>
    </reaction>
</comment>
<protein>
    <recommendedName>
        <fullName evidence="2">histidine kinase</fullName>
        <ecNumber evidence="2">2.7.13.3</ecNumber>
    </recommendedName>
</protein>
<dbReference type="SUPFAM" id="SSF47384">
    <property type="entry name" value="Homodimeric domain of signal transducing histidine kinase"/>
    <property type="match status" value="1"/>
</dbReference>
<evidence type="ECO:0000259" key="10">
    <source>
        <dbReference type="PROSITE" id="PS50113"/>
    </source>
</evidence>
<dbReference type="SMART" id="SM00448">
    <property type="entry name" value="REC"/>
    <property type="match status" value="1"/>
</dbReference>
<dbReference type="Gene3D" id="1.10.287.130">
    <property type="match status" value="1"/>
</dbReference>
<dbReference type="EC" id="2.7.13.3" evidence="2"/>
<dbReference type="SMART" id="SM00086">
    <property type="entry name" value="PAC"/>
    <property type="match status" value="2"/>
</dbReference>
<keyword evidence="12" id="KW-1185">Reference proteome</keyword>
<dbReference type="InterPro" id="IPR001789">
    <property type="entry name" value="Sig_transdc_resp-reg_receiver"/>
</dbReference>
<dbReference type="NCBIfam" id="TIGR00229">
    <property type="entry name" value="sensory_box"/>
    <property type="match status" value="2"/>
</dbReference>
<organism evidence="11 12">
    <name type="scientific">Aliidiomarina minuta</name>
    <dbReference type="NCBI Taxonomy" id="880057"/>
    <lineage>
        <taxon>Bacteria</taxon>
        <taxon>Pseudomonadati</taxon>
        <taxon>Pseudomonadota</taxon>
        <taxon>Gammaproteobacteria</taxon>
        <taxon>Alteromonadales</taxon>
        <taxon>Idiomarinaceae</taxon>
        <taxon>Aliidiomarina</taxon>
    </lineage>
</organism>
<dbReference type="InterPro" id="IPR003661">
    <property type="entry name" value="HisK_dim/P_dom"/>
</dbReference>
<dbReference type="PANTHER" id="PTHR43047:SF78">
    <property type="entry name" value="SENSORY_REGULATORY PROTEIN RPFC"/>
    <property type="match status" value="1"/>
</dbReference>
<dbReference type="InterPro" id="IPR005467">
    <property type="entry name" value="His_kinase_dom"/>
</dbReference>
<comment type="caution">
    <text evidence="11">The sequence shown here is derived from an EMBL/GenBank/DDBJ whole genome shotgun (WGS) entry which is preliminary data.</text>
</comment>
<dbReference type="InterPro" id="IPR036097">
    <property type="entry name" value="HisK_dim/P_sf"/>
</dbReference>
<dbReference type="InterPro" id="IPR013655">
    <property type="entry name" value="PAS_fold_3"/>
</dbReference>
<feature type="domain" description="Response regulatory" evidence="8">
    <location>
        <begin position="514"/>
        <end position="629"/>
    </location>
</feature>
<dbReference type="InterPro" id="IPR035965">
    <property type="entry name" value="PAS-like_dom_sf"/>
</dbReference>
<dbReference type="PRINTS" id="PR00344">
    <property type="entry name" value="BCTRLSENSOR"/>
</dbReference>
<dbReference type="Pfam" id="PF00512">
    <property type="entry name" value="HisKA"/>
    <property type="match status" value="1"/>
</dbReference>
<evidence type="ECO:0000256" key="2">
    <source>
        <dbReference type="ARBA" id="ARBA00012438"/>
    </source>
</evidence>
<dbReference type="InterPro" id="IPR000700">
    <property type="entry name" value="PAS-assoc_C"/>
</dbReference>
<evidence type="ECO:0000256" key="4">
    <source>
        <dbReference type="ARBA" id="ARBA00022679"/>
    </source>
</evidence>
<dbReference type="OrthoDB" id="9810730at2"/>
<feature type="domain" description="PAC" evidence="10">
    <location>
        <begin position="86"/>
        <end position="138"/>
    </location>
</feature>
<evidence type="ECO:0000313" key="12">
    <source>
        <dbReference type="Proteomes" id="UP000288293"/>
    </source>
</evidence>
<dbReference type="CDD" id="cd17546">
    <property type="entry name" value="REC_hyHK_CKI1_RcsC-like"/>
    <property type="match status" value="1"/>
</dbReference>
<dbReference type="InterPro" id="IPR004358">
    <property type="entry name" value="Sig_transdc_His_kin-like_C"/>
</dbReference>
<dbReference type="CDD" id="cd00130">
    <property type="entry name" value="PAS"/>
    <property type="match status" value="2"/>
</dbReference>
<keyword evidence="3 6" id="KW-0597">Phosphoprotein</keyword>
<feature type="domain" description="Histidine kinase" evidence="7">
    <location>
        <begin position="279"/>
        <end position="496"/>
    </location>
</feature>
<dbReference type="PANTHER" id="PTHR43047">
    <property type="entry name" value="TWO-COMPONENT HISTIDINE PROTEIN KINASE"/>
    <property type="match status" value="1"/>
</dbReference>
<dbReference type="InterPro" id="IPR011006">
    <property type="entry name" value="CheY-like_superfamily"/>
</dbReference>
<evidence type="ECO:0000259" key="9">
    <source>
        <dbReference type="PROSITE" id="PS50112"/>
    </source>
</evidence>
<evidence type="ECO:0000256" key="5">
    <source>
        <dbReference type="ARBA" id="ARBA00022777"/>
    </source>
</evidence>
<dbReference type="Pfam" id="PF00072">
    <property type="entry name" value="Response_reg"/>
    <property type="match status" value="1"/>
</dbReference>
<evidence type="ECO:0000256" key="3">
    <source>
        <dbReference type="ARBA" id="ARBA00022553"/>
    </source>
</evidence>
<proteinExistence type="predicted"/>
<dbReference type="AlphaFoldDB" id="A0A432W6S9"/>
<keyword evidence="5 11" id="KW-0418">Kinase</keyword>
<evidence type="ECO:0000256" key="6">
    <source>
        <dbReference type="PROSITE-ProRule" id="PRU00169"/>
    </source>
</evidence>
<dbReference type="EMBL" id="PIPL01000001">
    <property type="protein sequence ID" value="RUO25742.1"/>
    <property type="molecule type" value="Genomic_DNA"/>
</dbReference>
<dbReference type="InterPro" id="IPR036890">
    <property type="entry name" value="HATPase_C_sf"/>
</dbReference>
<dbReference type="SMART" id="SM00388">
    <property type="entry name" value="HisKA"/>
    <property type="match status" value="1"/>
</dbReference>
<reference evidence="11 12" key="1">
    <citation type="journal article" date="2011" name="Front. Microbiol.">
        <title>Genomic signatures of strain selection and enhancement in Bacillus atrophaeus var. globigii, a historical biowarfare simulant.</title>
        <authorList>
            <person name="Gibbons H.S."/>
            <person name="Broomall S.M."/>
            <person name="McNew L.A."/>
            <person name="Daligault H."/>
            <person name="Chapman C."/>
            <person name="Bruce D."/>
            <person name="Karavis M."/>
            <person name="Krepps M."/>
            <person name="McGregor P.A."/>
            <person name="Hong C."/>
            <person name="Park K.H."/>
            <person name="Akmal A."/>
            <person name="Feldman A."/>
            <person name="Lin J.S."/>
            <person name="Chang W.E."/>
            <person name="Higgs B.W."/>
            <person name="Demirev P."/>
            <person name="Lindquist J."/>
            <person name="Liem A."/>
            <person name="Fochler E."/>
            <person name="Read T.D."/>
            <person name="Tapia R."/>
            <person name="Johnson S."/>
            <person name="Bishop-Lilly K.A."/>
            <person name="Detter C."/>
            <person name="Han C."/>
            <person name="Sozhamannan S."/>
            <person name="Rosenzweig C.N."/>
            <person name="Skowronski E.W."/>
        </authorList>
    </citation>
    <scope>NUCLEOTIDE SEQUENCE [LARGE SCALE GENOMIC DNA]</scope>
    <source>
        <strain evidence="11 12">MLST1</strain>
    </source>
</reference>
<dbReference type="SUPFAM" id="SSF52172">
    <property type="entry name" value="CheY-like"/>
    <property type="match status" value="1"/>
</dbReference>
<accession>A0A432W6S9</accession>
<dbReference type="Gene3D" id="3.30.450.20">
    <property type="entry name" value="PAS domain"/>
    <property type="match status" value="2"/>
</dbReference>
<feature type="modified residue" description="4-aspartylphosphate" evidence="6">
    <location>
        <position position="563"/>
    </location>
</feature>
<evidence type="ECO:0000259" key="8">
    <source>
        <dbReference type="PROSITE" id="PS50110"/>
    </source>
</evidence>
<dbReference type="SMART" id="SM00091">
    <property type="entry name" value="PAS"/>
    <property type="match status" value="2"/>
</dbReference>
<dbReference type="RefSeq" id="WP_126802559.1">
    <property type="nucleotide sequence ID" value="NZ_PIPL01000001.1"/>
</dbReference>